<dbReference type="EMBL" id="JAGGJX010000001">
    <property type="protein sequence ID" value="MBP1854056.1"/>
    <property type="molecule type" value="Genomic_DNA"/>
</dbReference>
<keyword evidence="2" id="KW-0238">DNA-binding</keyword>
<gene>
    <name evidence="5" type="ORF">J2Z43_000446</name>
</gene>
<dbReference type="PROSITE" id="PS51898">
    <property type="entry name" value="TYR_RECOMBINASE"/>
    <property type="match status" value="1"/>
</dbReference>
<dbReference type="InterPro" id="IPR050090">
    <property type="entry name" value="Tyrosine_recombinase_XerCD"/>
</dbReference>
<evidence type="ECO:0000313" key="5">
    <source>
        <dbReference type="EMBL" id="MBP1854056.1"/>
    </source>
</evidence>
<accession>A0ABS4E7Y7</accession>
<evidence type="ECO:0000259" key="4">
    <source>
        <dbReference type="PROSITE" id="PS51898"/>
    </source>
</evidence>
<evidence type="ECO:0000313" key="6">
    <source>
        <dbReference type="Proteomes" id="UP000767291"/>
    </source>
</evidence>
<dbReference type="RefSeq" id="WP_234925935.1">
    <property type="nucleotide sequence ID" value="NZ_BAAACS010000017.1"/>
</dbReference>
<dbReference type="SUPFAM" id="SSF56349">
    <property type="entry name" value="DNA breaking-rejoining enzymes"/>
    <property type="match status" value="1"/>
</dbReference>
<reference evidence="5 6" key="1">
    <citation type="submission" date="2021-03" db="EMBL/GenBank/DDBJ databases">
        <title>Genomic Encyclopedia of Type Strains, Phase IV (KMG-IV): sequencing the most valuable type-strain genomes for metagenomic binning, comparative biology and taxonomic classification.</title>
        <authorList>
            <person name="Goeker M."/>
        </authorList>
    </citation>
    <scope>NUCLEOTIDE SEQUENCE [LARGE SCALE GENOMIC DNA]</scope>
    <source>
        <strain evidence="5 6">DSM 1289</strain>
    </source>
</reference>
<feature type="domain" description="Tyr recombinase" evidence="4">
    <location>
        <begin position="1"/>
        <end position="128"/>
    </location>
</feature>
<dbReference type="InterPro" id="IPR011010">
    <property type="entry name" value="DNA_brk_join_enz"/>
</dbReference>
<dbReference type="PANTHER" id="PTHR30349:SF41">
    <property type="entry name" value="INTEGRASE_RECOMBINASE PROTEIN MJ0367-RELATED"/>
    <property type="match status" value="1"/>
</dbReference>
<keyword evidence="3" id="KW-0233">DNA recombination</keyword>
<proteinExistence type="inferred from homology"/>
<dbReference type="Gene3D" id="1.10.443.10">
    <property type="entry name" value="Intergrase catalytic core"/>
    <property type="match status" value="1"/>
</dbReference>
<dbReference type="Proteomes" id="UP000767291">
    <property type="component" value="Unassembled WGS sequence"/>
</dbReference>
<dbReference type="PANTHER" id="PTHR30349">
    <property type="entry name" value="PHAGE INTEGRASE-RELATED"/>
    <property type="match status" value="1"/>
</dbReference>
<protein>
    <submittedName>
        <fullName evidence="5">Integrase</fullName>
    </submittedName>
</protein>
<evidence type="ECO:0000256" key="2">
    <source>
        <dbReference type="ARBA" id="ARBA00023125"/>
    </source>
</evidence>
<sequence>MSLKLIIQLELPPLPNDILIRLREYKKEQNTMILKMGALYIKNDYVFADELGQPINHQRPKDNLRAVLKKLDIEPIKFHGLRKTYATRLFENDVPPKTVQALMGHSDISITMNIYTEVMEEKKYEAVNTLNNIFKL</sequence>
<keyword evidence="6" id="KW-1185">Reference proteome</keyword>
<name>A0ABS4E7Y7_9FIRM</name>
<organism evidence="5 6">
    <name type="scientific">Metaclostridioides mangenotii</name>
    <dbReference type="NCBI Taxonomy" id="1540"/>
    <lineage>
        <taxon>Bacteria</taxon>
        <taxon>Bacillati</taxon>
        <taxon>Bacillota</taxon>
        <taxon>Clostridia</taxon>
        <taxon>Peptostreptococcales</taxon>
        <taxon>Peptostreptococcaceae</taxon>
        <taxon>Metaclostridioides</taxon>
    </lineage>
</organism>
<dbReference type="InterPro" id="IPR013762">
    <property type="entry name" value="Integrase-like_cat_sf"/>
</dbReference>
<comment type="caution">
    <text evidence="5">The sequence shown here is derived from an EMBL/GenBank/DDBJ whole genome shotgun (WGS) entry which is preliminary data.</text>
</comment>
<evidence type="ECO:0000256" key="3">
    <source>
        <dbReference type="ARBA" id="ARBA00023172"/>
    </source>
</evidence>
<evidence type="ECO:0000256" key="1">
    <source>
        <dbReference type="ARBA" id="ARBA00008857"/>
    </source>
</evidence>
<dbReference type="InterPro" id="IPR002104">
    <property type="entry name" value="Integrase_catalytic"/>
</dbReference>
<dbReference type="Pfam" id="PF00589">
    <property type="entry name" value="Phage_integrase"/>
    <property type="match status" value="1"/>
</dbReference>
<comment type="similarity">
    <text evidence="1">Belongs to the 'phage' integrase family.</text>
</comment>